<evidence type="ECO:0008006" key="4">
    <source>
        <dbReference type="Google" id="ProtNLM"/>
    </source>
</evidence>
<protein>
    <recommendedName>
        <fullName evidence="4">Conjugal transfer protein TraW</fullName>
    </recommendedName>
</protein>
<feature type="chain" id="PRO_5042217607" description="Conjugal transfer protein TraW" evidence="1">
    <location>
        <begin position="31"/>
        <end position="401"/>
    </location>
</feature>
<dbReference type="AlphaFoldDB" id="A0AAD0S606"/>
<name>A0AAD0S606_9GAMM</name>
<proteinExistence type="predicted"/>
<evidence type="ECO:0000313" key="2">
    <source>
        <dbReference type="EMBL" id="AXV67724.1"/>
    </source>
</evidence>
<geneLocation type="plasmid" evidence="2 3">
    <name>unnamed2</name>
</geneLocation>
<feature type="signal peptide" evidence="1">
    <location>
        <begin position="1"/>
        <end position="30"/>
    </location>
</feature>
<dbReference type="Pfam" id="PF09673">
    <property type="entry name" value="TrbC_Ftype"/>
    <property type="match status" value="1"/>
</dbReference>
<dbReference type="Proteomes" id="UP000264605">
    <property type="component" value="Plasmid unnamed2"/>
</dbReference>
<reference evidence="2 3" key="1">
    <citation type="submission" date="2018-08" db="EMBL/GenBank/DDBJ databases">
        <title>Draft genome sequence of Pseudoalteromonas donghaensis HJ51.</title>
        <authorList>
            <person name="Oh J."/>
            <person name="Roh D."/>
        </authorList>
    </citation>
    <scope>NUCLEOTIDE SEQUENCE [LARGE SCALE GENOMIC DNA]</scope>
    <source>
        <strain evidence="2 3">HJ51</strain>
        <plasmid evidence="2 3">unnamed2</plasmid>
    </source>
</reference>
<keyword evidence="2" id="KW-0614">Plasmid</keyword>
<evidence type="ECO:0000256" key="1">
    <source>
        <dbReference type="SAM" id="SignalP"/>
    </source>
</evidence>
<keyword evidence="1" id="KW-0732">Signal</keyword>
<dbReference type="KEGG" id="pdj:D0907_20560"/>
<gene>
    <name evidence="2" type="ORF">D0907_20560</name>
</gene>
<accession>A0AAD0S606</accession>
<dbReference type="InterPro" id="IPR019106">
    <property type="entry name" value="T4SS_TrbC"/>
</dbReference>
<dbReference type="EMBL" id="CP032092">
    <property type="protein sequence ID" value="AXV67724.1"/>
    <property type="molecule type" value="Genomic_DNA"/>
</dbReference>
<sequence length="401" mass="45643">MKRTFWGKHMQFFKSIVLLCAFSVSVSANQKNEYDVSSFQDAANKAVEKAKENGWLKDIDKPTIQEKDIALAKSIADQAVVISSEIIKRALPQQENKIDLLEGTDGAIFISFSMPRRALIDAFKVAKEHNLTILFRGLEKGATHISSTMKLIQKLSAISNVEPNVGINPLRFKEFNVTGVPTIVIRNSNKHLIAPGTLNAQYAKEQFDQKQGDFKLEPLGQLFNIDEPDIIEQMKAAAGKIDWAEKQRLAKERFWKKYKTYPLPTSEESKQWLIDTTVRVTQDIKNGRGEILARAGDITNPLKQYPMHLTIFVIDPYVKSQVDWVKEELKSISGQFQIHLTHMDKGKGWDDLSKFRNEFGAPVFILPIQVIEKFKVEATPSKIETQSNGYLLVRQFDWSEK</sequence>
<evidence type="ECO:0000313" key="3">
    <source>
        <dbReference type="Proteomes" id="UP000264605"/>
    </source>
</evidence>
<organism evidence="2 3">
    <name type="scientific">Pseudoalteromonas lipolytica</name>
    <dbReference type="NCBI Taxonomy" id="570156"/>
    <lineage>
        <taxon>Bacteria</taxon>
        <taxon>Pseudomonadati</taxon>
        <taxon>Pseudomonadota</taxon>
        <taxon>Gammaproteobacteria</taxon>
        <taxon>Alteromonadales</taxon>
        <taxon>Pseudoalteromonadaceae</taxon>
        <taxon>Pseudoalteromonas</taxon>
    </lineage>
</organism>